<evidence type="ECO:0000256" key="1">
    <source>
        <dbReference type="ARBA" id="ARBA00004496"/>
    </source>
</evidence>
<organism evidence="11 12">
    <name type="scientific">Leptobrachium leishanense</name>
    <name type="common">Leishan spiny toad</name>
    <dbReference type="NCBI Taxonomy" id="445787"/>
    <lineage>
        <taxon>Eukaryota</taxon>
        <taxon>Metazoa</taxon>
        <taxon>Chordata</taxon>
        <taxon>Craniata</taxon>
        <taxon>Vertebrata</taxon>
        <taxon>Euteleostomi</taxon>
        <taxon>Amphibia</taxon>
        <taxon>Batrachia</taxon>
        <taxon>Anura</taxon>
        <taxon>Pelobatoidea</taxon>
        <taxon>Megophryidae</taxon>
        <taxon>Leptobrachium</taxon>
    </lineage>
</organism>
<sequence>MSRAENVHPPRQQIVNNIALNTSQGHDEIYFNNRLVCENVMGDSSCENDLEELMRQIDIMVNSKKVEWEQQVVTLQQRLQAQDKELSDARNALDKKKCEVPDPARTAIFLLYDVQRIAMFYSKRIKEFKVLSNEWENQRAFYKNQLKSLCDQRKSLTEKCQLLQEQSQSYQEQLSSRTQLQDEAIANNQAEIRRLRCQLDVSQETIRSDRVIIDNLNSTIKEITLSRNSLKDENQQLLEELNRCQKRCQVQTSYLPGRSVRLSLLPSLVPNKNLSCAAGQLYPSFCTKHIFHRNILERLRTDITEPTTKLHQRDIPTATTSDKHFHLEQDLELQEHNNGIQQVRTRCECPPCVVSLQSSTGTSFISAAEKFLNEENKRAKDFEDVLNLHIEEMQRYSENTLAKYRILYQSRHI</sequence>
<feature type="domain" description="CEP63/Deup1 CEP152 binding coiled coil" evidence="10">
    <location>
        <begin position="370"/>
        <end position="404"/>
    </location>
</feature>
<dbReference type="PANTHER" id="PTHR18875">
    <property type="entry name" value="SARCOMA ANTIGEN NY-SAR-24/CYTOSKELETAL PROTEIN SOJO"/>
    <property type="match status" value="1"/>
</dbReference>
<dbReference type="GO" id="GO:0098535">
    <property type="term" value="P:de novo centriole assembly involved in multi-ciliated epithelial cell differentiation"/>
    <property type="evidence" value="ECO:0007669"/>
    <property type="project" value="TreeGrafter"/>
</dbReference>
<dbReference type="GO" id="GO:0005814">
    <property type="term" value="C:centriole"/>
    <property type="evidence" value="ECO:0007669"/>
    <property type="project" value="TreeGrafter"/>
</dbReference>
<dbReference type="InterPro" id="IPR031470">
    <property type="entry name" value="CEP63/Deup1_N"/>
</dbReference>
<dbReference type="Ensembl" id="ENSLLET00000043815.1">
    <property type="protein sequence ID" value="ENSLLEP00000042134.1"/>
    <property type="gene ID" value="ENSLLEG00000026662.1"/>
</dbReference>
<evidence type="ECO:0000256" key="5">
    <source>
        <dbReference type="ARBA" id="ARBA00022794"/>
    </source>
</evidence>
<comment type="similarity">
    <text evidence="2">Belongs to the CEP63 family.</text>
</comment>
<evidence type="ECO:0000313" key="11">
    <source>
        <dbReference type="Ensembl" id="ENSLLEP00000042134.1"/>
    </source>
</evidence>
<keyword evidence="4" id="KW-0963">Cytoplasm</keyword>
<evidence type="ECO:0000259" key="10">
    <source>
        <dbReference type="Pfam" id="PF25771"/>
    </source>
</evidence>
<evidence type="ECO:0000256" key="4">
    <source>
        <dbReference type="ARBA" id="ARBA00022490"/>
    </source>
</evidence>
<dbReference type="InterPro" id="IPR057656">
    <property type="entry name" value="CEP63/Deup1_CC"/>
</dbReference>
<feature type="domain" description="CEP63/Deup1 N-terminal" evidence="9">
    <location>
        <begin position="122"/>
        <end position="251"/>
    </location>
</feature>
<dbReference type="Pfam" id="PF17045">
    <property type="entry name" value="CEP63"/>
    <property type="match status" value="2"/>
</dbReference>
<dbReference type="GO" id="GO:0030030">
    <property type="term" value="P:cell projection organization"/>
    <property type="evidence" value="ECO:0007669"/>
    <property type="project" value="UniProtKB-KW"/>
</dbReference>
<keyword evidence="12" id="KW-1185">Reference proteome</keyword>
<evidence type="ECO:0000256" key="6">
    <source>
        <dbReference type="ARBA" id="ARBA00023054"/>
    </source>
</evidence>
<accession>A0A8C5QRD2</accession>
<evidence type="ECO:0000259" key="9">
    <source>
        <dbReference type="Pfam" id="PF17045"/>
    </source>
</evidence>
<reference evidence="11" key="2">
    <citation type="submission" date="2025-09" db="UniProtKB">
        <authorList>
            <consortium name="Ensembl"/>
        </authorList>
    </citation>
    <scope>IDENTIFICATION</scope>
</reference>
<reference evidence="11" key="1">
    <citation type="submission" date="2025-08" db="UniProtKB">
        <authorList>
            <consortium name="Ensembl"/>
        </authorList>
    </citation>
    <scope>IDENTIFICATION</scope>
</reference>
<evidence type="ECO:0000256" key="7">
    <source>
        <dbReference type="ARBA" id="ARBA00030704"/>
    </source>
</evidence>
<dbReference type="PANTHER" id="PTHR18875:SF5">
    <property type="entry name" value="DEUTEROSOME ASSEMBLY PROTEIN 1"/>
    <property type="match status" value="1"/>
</dbReference>
<keyword evidence="6 8" id="KW-0175">Coiled coil</keyword>
<evidence type="ECO:0000313" key="12">
    <source>
        <dbReference type="Proteomes" id="UP000694569"/>
    </source>
</evidence>
<proteinExistence type="inferred from homology"/>
<feature type="domain" description="CEP63/Deup1 N-terminal" evidence="9">
    <location>
        <begin position="44"/>
        <end position="100"/>
    </location>
</feature>
<keyword evidence="5" id="KW-0970">Cilium biogenesis/degradation</keyword>
<evidence type="ECO:0000256" key="3">
    <source>
        <dbReference type="ARBA" id="ARBA00019105"/>
    </source>
</evidence>
<comment type="subcellular location">
    <subcellularLocation>
        <location evidence="1">Cytoplasm</location>
    </subcellularLocation>
</comment>
<dbReference type="Pfam" id="PF25771">
    <property type="entry name" value="CC_CEP152-bind"/>
    <property type="match status" value="1"/>
</dbReference>
<dbReference type="GeneTree" id="ENSGT00940000153190"/>
<evidence type="ECO:0000256" key="2">
    <source>
        <dbReference type="ARBA" id="ARBA00007181"/>
    </source>
</evidence>
<dbReference type="GO" id="GO:0007099">
    <property type="term" value="P:centriole replication"/>
    <property type="evidence" value="ECO:0007669"/>
    <property type="project" value="TreeGrafter"/>
</dbReference>
<feature type="coiled-coil region" evidence="8">
    <location>
        <begin position="65"/>
        <end position="99"/>
    </location>
</feature>
<evidence type="ECO:0000256" key="8">
    <source>
        <dbReference type="SAM" id="Coils"/>
    </source>
</evidence>
<name>A0A8C5QRD2_9ANUR</name>
<dbReference type="GO" id="GO:0005737">
    <property type="term" value="C:cytoplasm"/>
    <property type="evidence" value="ECO:0007669"/>
    <property type="project" value="UniProtKB-SubCell"/>
</dbReference>
<feature type="coiled-coil region" evidence="8">
    <location>
        <begin position="372"/>
        <end position="399"/>
    </location>
</feature>
<dbReference type="Proteomes" id="UP000694569">
    <property type="component" value="Unplaced"/>
</dbReference>
<dbReference type="AlphaFoldDB" id="A0A8C5QRD2"/>
<protein>
    <recommendedName>
        <fullName evidence="3">Deuterosome assembly protein 1</fullName>
    </recommendedName>
    <alternativeName>
        <fullName evidence="7">Coiled-coil domain-containing protein 67</fullName>
    </alternativeName>
</protein>
<feature type="coiled-coil region" evidence="8">
    <location>
        <begin position="132"/>
        <end position="247"/>
    </location>
</feature>